<evidence type="ECO:0000313" key="1">
    <source>
        <dbReference type="EMBL" id="KFM93454.1"/>
    </source>
</evidence>
<keyword evidence="2" id="KW-1185">Reference proteome</keyword>
<accession>A0A090Y4S8</accession>
<dbReference type="EMBL" id="JMQA01000052">
    <property type="protein sequence ID" value="KFM93454.1"/>
    <property type="molecule type" value="Genomic_DNA"/>
</dbReference>
<protein>
    <submittedName>
        <fullName evidence="1">Uncharacterized protein</fullName>
    </submittedName>
</protein>
<gene>
    <name evidence="1" type="ORF">DJ90_4822</name>
</gene>
<comment type="caution">
    <text evidence="1">The sequence shown here is derived from an EMBL/GenBank/DDBJ whole genome shotgun (WGS) entry which is preliminary data.</text>
</comment>
<evidence type="ECO:0000313" key="2">
    <source>
        <dbReference type="Proteomes" id="UP000029278"/>
    </source>
</evidence>
<dbReference type="HOGENOM" id="CLU_2881606_0_0_9"/>
<dbReference type="Proteomes" id="UP000029278">
    <property type="component" value="Unassembled WGS sequence"/>
</dbReference>
<name>A0A090Y4S8_PAEMA</name>
<reference evidence="1 2" key="1">
    <citation type="submission" date="2014-04" db="EMBL/GenBank/DDBJ databases">
        <authorList>
            <person name="Bishop-Lilly K.A."/>
            <person name="Broomall S.M."/>
            <person name="Chain P.S."/>
            <person name="Chertkov O."/>
            <person name="Coyne S.R."/>
            <person name="Daligault H.E."/>
            <person name="Davenport K.W."/>
            <person name="Erkkila T."/>
            <person name="Frey K.G."/>
            <person name="Gibbons H.S."/>
            <person name="Gu W."/>
            <person name="Jaissle J."/>
            <person name="Johnson S.L."/>
            <person name="Koroleva G.I."/>
            <person name="Ladner J.T."/>
            <person name="Lo C.-C."/>
            <person name="Minogue T.D."/>
            <person name="Munk C."/>
            <person name="Palacios G.F."/>
            <person name="Redden C.L."/>
            <person name="Rosenzweig C.N."/>
            <person name="Scholz M.B."/>
            <person name="Teshima H."/>
            <person name="Xu Y."/>
        </authorList>
    </citation>
    <scope>NUCLEOTIDE SEQUENCE [LARGE SCALE GENOMIC DNA]</scope>
    <source>
        <strain evidence="1 2">8244</strain>
    </source>
</reference>
<organism evidence="1 2">
    <name type="scientific">Paenibacillus macerans</name>
    <name type="common">Bacillus macerans</name>
    <dbReference type="NCBI Taxonomy" id="44252"/>
    <lineage>
        <taxon>Bacteria</taxon>
        <taxon>Bacillati</taxon>
        <taxon>Bacillota</taxon>
        <taxon>Bacilli</taxon>
        <taxon>Bacillales</taxon>
        <taxon>Paenibacillaceae</taxon>
        <taxon>Paenibacillus</taxon>
    </lineage>
</organism>
<sequence>MFESVQEIMDELGSNSFRMNELFSCNSHFCVGPTEQFTTVHFALFHQFGNFRIVNTGCFCDIP</sequence>
<dbReference type="AlphaFoldDB" id="A0A090Y4S8"/>
<proteinExistence type="predicted"/>